<dbReference type="PROSITE" id="PS51640">
    <property type="entry name" value="MRG"/>
    <property type="match status" value="1"/>
</dbReference>
<dbReference type="STRING" id="1095629.A0A0C9XG76"/>
<dbReference type="InterPro" id="IPR008676">
    <property type="entry name" value="MRG"/>
</dbReference>
<dbReference type="Pfam" id="PF05712">
    <property type="entry name" value="MRG"/>
    <property type="match status" value="1"/>
</dbReference>
<evidence type="ECO:0000313" key="11">
    <source>
        <dbReference type="Proteomes" id="UP000054477"/>
    </source>
</evidence>
<feature type="region of interest" description="Disordered" evidence="8">
    <location>
        <begin position="89"/>
        <end position="116"/>
    </location>
</feature>
<keyword evidence="4" id="KW-0156">Chromatin regulator</keyword>
<dbReference type="SUPFAM" id="SSF54160">
    <property type="entry name" value="Chromo domain-like"/>
    <property type="match status" value="1"/>
</dbReference>
<dbReference type="GO" id="GO:0006355">
    <property type="term" value="P:regulation of DNA-templated transcription"/>
    <property type="evidence" value="ECO:0007669"/>
    <property type="project" value="InterPro"/>
</dbReference>
<evidence type="ECO:0000256" key="7">
    <source>
        <dbReference type="ARBA" id="ARBA00023242"/>
    </source>
</evidence>
<feature type="region of interest" description="Disordered" evidence="8">
    <location>
        <begin position="310"/>
        <end position="333"/>
    </location>
</feature>
<comment type="similarity">
    <text evidence="2">Belongs to the MRG family.</text>
</comment>
<evidence type="ECO:0000259" key="9">
    <source>
        <dbReference type="SMART" id="SM00298"/>
    </source>
</evidence>
<dbReference type="InterPro" id="IPR053820">
    <property type="entry name" value="MSL3_chromo-like"/>
</dbReference>
<name>A0A0C9XG76_9AGAR</name>
<evidence type="ECO:0000256" key="4">
    <source>
        <dbReference type="ARBA" id="ARBA00022853"/>
    </source>
</evidence>
<keyword evidence="11" id="KW-1185">Reference proteome</keyword>
<dbReference type="InterPro" id="IPR026541">
    <property type="entry name" value="MRG_dom"/>
</dbReference>
<feature type="compositionally biased region" description="Basic and acidic residues" evidence="8">
    <location>
        <begin position="130"/>
        <end position="140"/>
    </location>
</feature>
<comment type="subcellular location">
    <subcellularLocation>
        <location evidence="1">Nucleus</location>
    </subcellularLocation>
</comment>
<dbReference type="Pfam" id="PF22732">
    <property type="entry name" value="MSL3_chromo-like"/>
    <property type="match status" value="1"/>
</dbReference>
<dbReference type="GO" id="GO:0032221">
    <property type="term" value="C:Rpd3S complex"/>
    <property type="evidence" value="ECO:0007669"/>
    <property type="project" value="TreeGrafter"/>
</dbReference>
<dbReference type="SMART" id="SM00298">
    <property type="entry name" value="CHROMO"/>
    <property type="match status" value="1"/>
</dbReference>
<keyword evidence="6" id="KW-0804">Transcription</keyword>
<evidence type="ECO:0000256" key="8">
    <source>
        <dbReference type="SAM" id="MobiDB-lite"/>
    </source>
</evidence>
<dbReference type="AlphaFoldDB" id="A0A0C9XG76"/>
<dbReference type="InterPro" id="IPR000953">
    <property type="entry name" value="Chromo/chromo_shadow_dom"/>
</dbReference>
<dbReference type="PANTHER" id="PTHR10880:SF15">
    <property type="entry name" value="MSL COMPLEX SUBUNIT 3"/>
    <property type="match status" value="1"/>
</dbReference>
<feature type="domain" description="Chromo" evidence="9">
    <location>
        <begin position="34"/>
        <end position="96"/>
    </location>
</feature>
<dbReference type="GO" id="GO:0035267">
    <property type="term" value="C:NuA4 histone acetyltransferase complex"/>
    <property type="evidence" value="ECO:0007669"/>
    <property type="project" value="TreeGrafter"/>
</dbReference>
<dbReference type="InterPro" id="IPR016197">
    <property type="entry name" value="Chromo-like_dom_sf"/>
</dbReference>
<dbReference type="HOGENOM" id="CLU_039566_1_1_1"/>
<evidence type="ECO:0000256" key="5">
    <source>
        <dbReference type="ARBA" id="ARBA00023015"/>
    </source>
</evidence>
<reference evidence="11" key="2">
    <citation type="submission" date="2015-01" db="EMBL/GenBank/DDBJ databases">
        <title>Evolutionary Origins and Diversification of the Mycorrhizal Mutualists.</title>
        <authorList>
            <consortium name="DOE Joint Genome Institute"/>
            <consortium name="Mycorrhizal Genomics Consortium"/>
            <person name="Kohler A."/>
            <person name="Kuo A."/>
            <person name="Nagy L.G."/>
            <person name="Floudas D."/>
            <person name="Copeland A."/>
            <person name="Barry K.W."/>
            <person name="Cichocki N."/>
            <person name="Veneault-Fourrey C."/>
            <person name="LaButti K."/>
            <person name="Lindquist E.A."/>
            <person name="Lipzen A."/>
            <person name="Lundell T."/>
            <person name="Morin E."/>
            <person name="Murat C."/>
            <person name="Riley R."/>
            <person name="Ohm R."/>
            <person name="Sun H."/>
            <person name="Tunlid A."/>
            <person name="Henrissat B."/>
            <person name="Grigoriev I.V."/>
            <person name="Hibbett D.S."/>
            <person name="Martin F."/>
        </authorList>
    </citation>
    <scope>NUCLEOTIDE SEQUENCE [LARGE SCALE GENOMIC DNA]</scope>
    <source>
        <strain evidence="11">LaAM-08-1</strain>
    </source>
</reference>
<dbReference type="OrthoDB" id="124855at2759"/>
<feature type="region of interest" description="Disordered" evidence="8">
    <location>
        <begin position="121"/>
        <end position="140"/>
    </location>
</feature>
<dbReference type="PANTHER" id="PTHR10880">
    <property type="entry name" value="MORTALITY FACTOR 4-LIKE PROTEIN"/>
    <property type="match status" value="1"/>
</dbReference>
<keyword evidence="5" id="KW-0805">Transcription regulation</keyword>
<evidence type="ECO:0000256" key="2">
    <source>
        <dbReference type="ARBA" id="ARBA00009093"/>
    </source>
</evidence>
<evidence type="ECO:0000313" key="10">
    <source>
        <dbReference type="EMBL" id="KIK00589.1"/>
    </source>
</evidence>
<dbReference type="EMBL" id="KN838622">
    <property type="protein sequence ID" value="KIK00589.1"/>
    <property type="molecule type" value="Genomic_DNA"/>
</dbReference>
<dbReference type="Proteomes" id="UP000054477">
    <property type="component" value="Unassembled WGS sequence"/>
</dbReference>
<dbReference type="Gene3D" id="1.10.274.30">
    <property type="entry name" value="MRG domain"/>
    <property type="match status" value="1"/>
</dbReference>
<dbReference type="GO" id="GO:0006338">
    <property type="term" value="P:chromatin remodeling"/>
    <property type="evidence" value="ECO:0007669"/>
    <property type="project" value="UniProtKB-ARBA"/>
</dbReference>
<gene>
    <name evidence="10" type="ORF">K443DRAFT_679054</name>
</gene>
<evidence type="ECO:0000256" key="3">
    <source>
        <dbReference type="ARBA" id="ARBA00018505"/>
    </source>
</evidence>
<organism evidence="10 11">
    <name type="scientific">Laccaria amethystina LaAM-08-1</name>
    <dbReference type="NCBI Taxonomy" id="1095629"/>
    <lineage>
        <taxon>Eukaryota</taxon>
        <taxon>Fungi</taxon>
        <taxon>Dikarya</taxon>
        <taxon>Basidiomycota</taxon>
        <taxon>Agaricomycotina</taxon>
        <taxon>Agaricomycetes</taxon>
        <taxon>Agaricomycetidae</taxon>
        <taxon>Agaricales</taxon>
        <taxon>Agaricineae</taxon>
        <taxon>Hydnangiaceae</taxon>
        <taxon>Laccaria</taxon>
    </lineage>
</organism>
<accession>A0A0C9XG76</accession>
<evidence type="ECO:0000256" key="6">
    <source>
        <dbReference type="ARBA" id="ARBA00023163"/>
    </source>
</evidence>
<evidence type="ECO:0000256" key="1">
    <source>
        <dbReference type="ARBA" id="ARBA00004123"/>
    </source>
</evidence>
<dbReference type="Gene3D" id="2.30.30.140">
    <property type="match status" value="1"/>
</dbReference>
<dbReference type="PIRSF" id="PIRSF038133">
    <property type="entry name" value="HAT_Nua4_EAF3/MRG15"/>
    <property type="match status" value="1"/>
</dbReference>
<sequence>MSVVEETAQAQVQAPKTEVYAIDEAALCYHHHLIYEAKILKATSLDDENTSITGAIGPQYYVHYKGWKEKWNEWVPAERLLKKTPENLKQQASLKAAHPHLSGRGPGQVKSWGGSGISISVRKRGKKRRRDQDESNRKLDNIRVNVPSSLKHKLVQDRDAITINSQLVPLPRVPTAFDILNSFSDSILSTKPPQLIEPNLVLPTIISGLQCYFDRACGPNLIYANERAQYAEVRKQYWTGPKVIVGQEKEMSMIYGAEHLLRMLVVFPTMITSSELDDWSIQILRDYINELLLYMERERENIFLSEYQSGDSPNLCVSKPPARRRRNQNQNQG</sequence>
<proteinExistence type="inferred from homology"/>
<keyword evidence="7" id="KW-0539">Nucleus</keyword>
<dbReference type="InterPro" id="IPR038217">
    <property type="entry name" value="MRG_C_sf"/>
</dbReference>
<protein>
    <recommendedName>
        <fullName evidence="3">Chromatin modification-related protein EAF3</fullName>
    </recommendedName>
</protein>
<reference evidence="10 11" key="1">
    <citation type="submission" date="2014-04" db="EMBL/GenBank/DDBJ databases">
        <authorList>
            <consortium name="DOE Joint Genome Institute"/>
            <person name="Kuo A."/>
            <person name="Kohler A."/>
            <person name="Nagy L.G."/>
            <person name="Floudas D."/>
            <person name="Copeland A."/>
            <person name="Barry K.W."/>
            <person name="Cichocki N."/>
            <person name="Veneault-Fourrey C."/>
            <person name="LaButti K."/>
            <person name="Lindquist E.A."/>
            <person name="Lipzen A."/>
            <person name="Lundell T."/>
            <person name="Morin E."/>
            <person name="Murat C."/>
            <person name="Sun H."/>
            <person name="Tunlid A."/>
            <person name="Henrissat B."/>
            <person name="Grigoriev I.V."/>
            <person name="Hibbett D.S."/>
            <person name="Martin F."/>
            <person name="Nordberg H.P."/>
            <person name="Cantor M.N."/>
            <person name="Hua S.X."/>
        </authorList>
    </citation>
    <scope>NUCLEOTIDE SEQUENCE [LARGE SCALE GENOMIC DNA]</scope>
    <source>
        <strain evidence="10 11">LaAM-08-1</strain>
    </source>
</reference>